<gene>
    <name evidence="1" type="ORF">BHE75_02766</name>
</gene>
<sequence>MEGEEDRRILRLLADELDAVCGRLERLGGVLCDNITLNAELIVELQALDDIGQRQAAIARILRAADLPQAAQGITLESIRRRLGTACPGNGNSP</sequence>
<reference evidence="1 2" key="1">
    <citation type="submission" date="2016-09" db="EMBL/GenBank/DDBJ databases">
        <title>Metabolic pathway, cell adaptation mechanisms and a novel monoxygenase revealed through proteogenomic-transcription analysis of a Sphingomonas haloaromaticamans strain degrading the fungicide ortho-phenylphenol.</title>
        <authorList>
            <person name="Perruchon C."/>
            <person name="Papadopoulou E.S."/>
            <person name="Rousidou C."/>
            <person name="Vasileiadis S."/>
            <person name="Tanou G."/>
            <person name="Amoutzias G."/>
            <person name="Molassiotis A."/>
            <person name="Karpouzas D.G."/>
        </authorList>
    </citation>
    <scope>NUCLEOTIDE SEQUENCE [LARGE SCALE GENOMIC DNA]</scope>
    <source>
        <strain evidence="1 2">P3</strain>
    </source>
</reference>
<dbReference type="OrthoDB" id="7567542at2"/>
<dbReference type="EMBL" id="MIPT01000001">
    <property type="protein sequence ID" value="OHT20764.1"/>
    <property type="molecule type" value="Genomic_DNA"/>
</dbReference>
<accession>A0A1S1HF01</accession>
<dbReference type="RefSeq" id="WP_015457308.1">
    <property type="nucleotide sequence ID" value="NZ_MIPT01000001.1"/>
</dbReference>
<protein>
    <submittedName>
        <fullName evidence="1">Uncharacterized protein</fullName>
    </submittedName>
</protein>
<organism evidence="1 2">
    <name type="scientific">Edaphosphingomonas haloaromaticamans</name>
    <dbReference type="NCBI Taxonomy" id="653954"/>
    <lineage>
        <taxon>Bacteria</taxon>
        <taxon>Pseudomonadati</taxon>
        <taxon>Pseudomonadota</taxon>
        <taxon>Alphaproteobacteria</taxon>
        <taxon>Sphingomonadales</taxon>
        <taxon>Rhizorhabdaceae</taxon>
        <taxon>Edaphosphingomonas</taxon>
    </lineage>
</organism>
<evidence type="ECO:0000313" key="1">
    <source>
        <dbReference type="EMBL" id="OHT20764.1"/>
    </source>
</evidence>
<keyword evidence="2" id="KW-1185">Reference proteome</keyword>
<dbReference type="AlphaFoldDB" id="A0A1S1HF01"/>
<proteinExistence type="predicted"/>
<comment type="caution">
    <text evidence="1">The sequence shown here is derived from an EMBL/GenBank/DDBJ whole genome shotgun (WGS) entry which is preliminary data.</text>
</comment>
<name>A0A1S1HF01_9SPHN</name>
<dbReference type="Proteomes" id="UP000179467">
    <property type="component" value="Unassembled WGS sequence"/>
</dbReference>
<evidence type="ECO:0000313" key="2">
    <source>
        <dbReference type="Proteomes" id="UP000179467"/>
    </source>
</evidence>